<accession>A0A9N8KZD1</accession>
<dbReference type="EMBL" id="LR824024">
    <property type="protein sequence ID" value="CAD0204168.1"/>
    <property type="molecule type" value="Genomic_DNA"/>
</dbReference>
<sequence length="220" mass="25078">MPKISTKVQYQTEPRQYRTQTSLFQTEKKAKRLVDSTRDQRAGLYFAQRIGIAIQRGNAASPLGTFSAFPAINGDDDIFFNALDSPAHQAAADRRRCRPHHLLQAGTTTRVQVEWLQVTLNHKMVFNRRSGELLEVQLCSCVDVLREAEMSLSWDGGSSVVVINQVFCKARCIKNAQQMQQQQAAPDVELNERKPTRKQKKEPVYKQPRSQLAYQPNYIV</sequence>
<gene>
    <name evidence="2" type="ORF">CINC_LOCUS6478</name>
</gene>
<evidence type="ECO:0000313" key="3">
    <source>
        <dbReference type="Proteomes" id="UP001154114"/>
    </source>
</evidence>
<name>A0A9N8KZD1_CHRIL</name>
<dbReference type="Proteomes" id="UP001154114">
    <property type="component" value="Chromosome 21"/>
</dbReference>
<reference evidence="2" key="1">
    <citation type="submission" date="2021-12" db="EMBL/GenBank/DDBJ databases">
        <authorList>
            <person name="King R."/>
        </authorList>
    </citation>
    <scope>NUCLEOTIDE SEQUENCE</scope>
</reference>
<dbReference type="OrthoDB" id="7425245at2759"/>
<dbReference type="AlphaFoldDB" id="A0A9N8KZD1"/>
<evidence type="ECO:0000256" key="1">
    <source>
        <dbReference type="SAM" id="MobiDB-lite"/>
    </source>
</evidence>
<protein>
    <submittedName>
        <fullName evidence="2">Uncharacterized protein</fullName>
    </submittedName>
</protein>
<proteinExistence type="predicted"/>
<feature type="region of interest" description="Disordered" evidence="1">
    <location>
        <begin position="183"/>
        <end position="209"/>
    </location>
</feature>
<organism evidence="2 3">
    <name type="scientific">Chrysodeixis includens</name>
    <name type="common">Soybean looper</name>
    <name type="synonym">Pseudoplusia includens</name>
    <dbReference type="NCBI Taxonomy" id="689277"/>
    <lineage>
        <taxon>Eukaryota</taxon>
        <taxon>Metazoa</taxon>
        <taxon>Ecdysozoa</taxon>
        <taxon>Arthropoda</taxon>
        <taxon>Hexapoda</taxon>
        <taxon>Insecta</taxon>
        <taxon>Pterygota</taxon>
        <taxon>Neoptera</taxon>
        <taxon>Endopterygota</taxon>
        <taxon>Lepidoptera</taxon>
        <taxon>Glossata</taxon>
        <taxon>Ditrysia</taxon>
        <taxon>Noctuoidea</taxon>
        <taxon>Noctuidae</taxon>
        <taxon>Plusiinae</taxon>
        <taxon>Chrysodeixis</taxon>
    </lineage>
</organism>
<keyword evidence="3" id="KW-1185">Reference proteome</keyword>
<evidence type="ECO:0000313" key="2">
    <source>
        <dbReference type="EMBL" id="CAD0204168.1"/>
    </source>
</evidence>